<feature type="domain" description="DUF8190" evidence="2">
    <location>
        <begin position="1661"/>
        <end position="1762"/>
    </location>
</feature>
<organism evidence="3 4">
    <name type="scientific">Plicaturopsis crispa FD-325 SS-3</name>
    <dbReference type="NCBI Taxonomy" id="944288"/>
    <lineage>
        <taxon>Eukaryota</taxon>
        <taxon>Fungi</taxon>
        <taxon>Dikarya</taxon>
        <taxon>Basidiomycota</taxon>
        <taxon>Agaricomycotina</taxon>
        <taxon>Agaricomycetes</taxon>
        <taxon>Agaricomycetidae</taxon>
        <taxon>Amylocorticiales</taxon>
        <taxon>Amylocorticiaceae</taxon>
        <taxon>Plicatura</taxon>
        <taxon>Plicaturopsis crispa</taxon>
    </lineage>
</organism>
<feature type="compositionally biased region" description="Acidic residues" evidence="1">
    <location>
        <begin position="877"/>
        <end position="901"/>
    </location>
</feature>
<protein>
    <recommendedName>
        <fullName evidence="2">DUF8190 domain-containing protein</fullName>
    </recommendedName>
</protein>
<feature type="compositionally biased region" description="Basic and acidic residues" evidence="1">
    <location>
        <begin position="400"/>
        <end position="413"/>
    </location>
</feature>
<feature type="compositionally biased region" description="Acidic residues" evidence="1">
    <location>
        <begin position="763"/>
        <end position="773"/>
    </location>
</feature>
<feature type="compositionally biased region" description="Basic residues" evidence="1">
    <location>
        <begin position="778"/>
        <end position="790"/>
    </location>
</feature>
<feature type="compositionally biased region" description="Low complexity" evidence="1">
    <location>
        <begin position="1019"/>
        <end position="1029"/>
    </location>
</feature>
<proteinExistence type="predicted"/>
<evidence type="ECO:0000256" key="1">
    <source>
        <dbReference type="SAM" id="MobiDB-lite"/>
    </source>
</evidence>
<dbReference type="Proteomes" id="UP000053263">
    <property type="component" value="Unassembled WGS sequence"/>
</dbReference>
<sequence>MQWGVAVYDEAKLNAHGRKAGRHLARNVWLPVLSEQEEERMSQYLTRLMEARLADEEETLRRNKVGSKGVTTVTEQYDQILVRIQRETADSGHAGRWGVFKIPEVLELLLTLAEPIFHQHFAYSAILAITWVTRAIDVHGGLLLEWARVQHEVFRMISSKALFPGETRVRSMYAKAQKTGNWAEWEGFRDDLWPTDEHEIDEDFMTEGMLRQLNDVALDLWTDRESPPHFLCGADDEQVNDMWKATLDILKGRARAMSKTAQEASGHPGVGRWVFLHLDRASQSALASTPLMTVCIVEQMHKTLSMFPNAINEFVSWINPFVKYNRKGKRAAPVVDSWITLMRRVTLYDQTKLLERPAELTRDLAGILWRGRKDALALLEIATRATAGHHRSGTIRRHCQGVEKENKKGDKSRATSKSAGKKKATAEISDDDMEDDATDLVALNWFQKNAPDSVLFLREDIRGRLNKFLTKKDRTSDLMRMADLGTPLKDTQLRDVQRLYKIVEASDLPAVFKLTAADTKTTTVTDATRLFACQALCIDVREKLDGPVLAENNAFQFLRAAVKKAMSSHMPKVNTVTPLPPPQWSFWDGRPTPAEVALPPTTDSIVNAVEYAQQLRGAWSAMSKTVNDLEGLLGATFPRGTGNDFENVVSAEATRVINMVQGTFQRGLAFRAHLDKVDKSRPKPFDPSTVRLIDFRKAKVGQVHDLYPDNHYEFLTPTLAHDQQKPWEALEALAAQLKAAHAANTPKAPGDGEGAKKAQPASLDEDIDMDDDEAQRGGTRRAKRVAKRGGKSATSAIEVDIESEDEGKGKGPGVKEKQNKRVTKPRTDNLDKDDLEAEFERDLADDLEQAPKDDEEEPEDAQQQGSAKSGTAAAEKDLDDEDEEPEDDEEQPEDDEEEPEDAQQQGTAKSGTNASEDDVDKALRGDKSGPDAPKDDVRGNDKASHDGDGNGGTKSDEDEEMPAIQQDAQPSHESAPNDIEMADGSEGGGEADLTDAADANAVQVALGALNMGSSRQVVAPSSLNAAPASPDHRTDDTQMNVDVGRADADLSSSELSPKRPFSPGKPLDLNEIMRQRRKARAPKTPLFIPDSSADDEGPHGFANNPSTTQSTTSNPSGTQPTQPATPEHASQRGSPPPQTQLSPAFSTRSVESSPPDHDYVEPAACRLLDWYNDSTEAQDKYLSMRRYEQLPMKLPKLHELDARAPHDERFIDHLSDPGIKFPYETPFLGPIPMEQCEMAFDDDDQHLDVVCKRYEDRDLPVPSGVAELQEWCEQLAGMNTNPQTRDVFRRVGAAVIRHTAVILRFEEATMEKFVPSTGFIAYCYAYADDAEMWDECVAYLSDRNDPQWHDPYVAWEEELKTSIRVREQRITPPKRALSLSPEHPQKRAKPQPTGPPLRRSTRGQANAEAAPSDTGKTIPRAASTPSTSSAGKQPTGQKKPTTRKRVPPPPDPSQAKPANVNGPKADKGGKGKGVALFGVFRACLHPCPLFHPSPSIYSISLSSLIPVEAMDAADGVDGAADDVPDLEQATSIDVAELARTIEAEDGLSPDAIRRSLQGDDREPDKYASQYDRTLPIKVPLSRFRYNYENQRVAHAYELLKKRIQITVDPEYILDADDPDLMLTVDRHFIDFFCAVSSGIGLHAIIPKAITDPLNKFSFSPQHYRDFKPKYAKLGFDPAGRMLFIGKRGDMDAWIAFAPNEAISENPPDCPAGLCSGNTRLTPHQYRVVLAFIAWSLSNDHVENIYSEKYPDVSSQETLNNDTVGAFDDEIKLDLEQMRALSLSFETRWFDWLDGAPDTYIKDDFFRDHTPISVLSKFGQDQRIFIPTPDDPNHEEEALQFDRDINFERLRYFTVALASHLTAPLVHGWVELNQEELAQRFPELFDHWDPANRLPVDITTTPVLDESGAENCVYDRDGKRIFRREAWIDGENRGHGILLRFDDIEDLFPVPQPDLDAMDLDDDDFDFDAGVNGPELSLYPQAYLHRYGNLQSKTYPQPVQRIVDNINRACMDEMAGEDDDAHPLPPLGPMTFYQIYSATAHRLKPRGAGSDPAQTGQATQVFVGADVQGARSQTKLNKKVAALDANSLPYDRSTRLLEDPSLDSSLRFEGIYHLNLMRLPEHRRTGRHCFKGILMVIAAGMESAYFVEPVKRHIILLESQIFPMCYLWTSYGHACSIESLWEAHRDDIVNKKPISPYIVEALAIQERNVNFCFTGNGKVFSTSLQNPLWSSRGAMEDGWPCLSPVIVFVVGEFLIIIIKFKHWPKSKKTGMPLTASDRTCILTWGGQHYMASSLYQCAHSTPSDFYAHFQRYKALFRIAHAANVTPIGIAPPALASKPLTANGFIIAYFALEVYVHDVVELVTAGVNAMAAAEANDADPIKVRHGQTRLTMLKSWAKSKHPLDYGDAHSTYITLASILHPTTSPTQGLPLRTRESMTLSAWATDLVNRAEKWTPQNSAAPIIASGAFPHIFPVALSNIQRYLSPDLGREQRNKKVINLFVGAATRLKIRHVPYSPLPQAGAPPRRAPLFDVWVNVGAEDTPMRSGIPAELVDEEMENQEQAEEAANEVVRIDANAEWTATRVALPDLHRYLHKAVPPTDFSIALANIPARDDYVRKTYVWAIERFSMADPIHQLGLIAAFIFTLCLPIVGAPRDAPQSLVGLNIRDPEVRRRSTEIIRQTPWVLPGKGPKGVTAAPPFITMFTVYFMALEDETSPLRKRMEESGQQAIGNVWGEKHREKQMGPLNFVRMGLGWASGAQVFRGAVWDSSWRLHSHQRLITIHQKWTRLLKTAPFGPFLLLVDVLGSPKALEVASARRIRIPPNAAPTRSISLTASKRRRESDDEDDTEPVHRHPFKPPRTGTS</sequence>
<feature type="compositionally biased region" description="Basic and acidic residues" evidence="1">
    <location>
        <begin position="920"/>
        <end position="948"/>
    </location>
</feature>
<feature type="compositionally biased region" description="Basic and acidic residues" evidence="1">
    <location>
        <begin position="806"/>
        <end position="852"/>
    </location>
</feature>
<evidence type="ECO:0000313" key="3">
    <source>
        <dbReference type="EMBL" id="KII82869.1"/>
    </source>
</evidence>
<feature type="compositionally biased region" description="Basic residues" evidence="1">
    <location>
        <begin position="390"/>
        <end position="399"/>
    </location>
</feature>
<feature type="region of interest" description="Disordered" evidence="1">
    <location>
        <begin position="1548"/>
        <end position="1568"/>
    </location>
</feature>
<dbReference type="Pfam" id="PF26608">
    <property type="entry name" value="DUF8190"/>
    <property type="match status" value="1"/>
</dbReference>
<evidence type="ECO:0000259" key="2">
    <source>
        <dbReference type="Pfam" id="PF26608"/>
    </source>
</evidence>
<feature type="compositionally biased region" description="Low complexity" evidence="1">
    <location>
        <begin position="1103"/>
        <end position="1122"/>
    </location>
</feature>
<name>A0A0C9T116_PLICR</name>
<reference evidence="3 4" key="1">
    <citation type="submission" date="2014-06" db="EMBL/GenBank/DDBJ databases">
        <title>Evolutionary Origins and Diversification of the Mycorrhizal Mutualists.</title>
        <authorList>
            <consortium name="DOE Joint Genome Institute"/>
            <consortium name="Mycorrhizal Genomics Consortium"/>
            <person name="Kohler A."/>
            <person name="Kuo A."/>
            <person name="Nagy L.G."/>
            <person name="Floudas D."/>
            <person name="Copeland A."/>
            <person name="Barry K.W."/>
            <person name="Cichocki N."/>
            <person name="Veneault-Fourrey C."/>
            <person name="LaButti K."/>
            <person name="Lindquist E.A."/>
            <person name="Lipzen A."/>
            <person name="Lundell T."/>
            <person name="Morin E."/>
            <person name="Murat C."/>
            <person name="Riley R."/>
            <person name="Ohm R."/>
            <person name="Sun H."/>
            <person name="Tunlid A."/>
            <person name="Henrissat B."/>
            <person name="Grigoriev I.V."/>
            <person name="Hibbett D.S."/>
            <person name="Martin F."/>
        </authorList>
    </citation>
    <scope>NUCLEOTIDE SEQUENCE [LARGE SCALE GENOMIC DNA]</scope>
    <source>
        <strain evidence="3 4">FD-325 SS-3</strain>
    </source>
</reference>
<feature type="region of interest" description="Disordered" evidence="1">
    <location>
        <begin position="1366"/>
        <end position="1468"/>
    </location>
</feature>
<feature type="compositionally biased region" description="Polar residues" evidence="1">
    <location>
        <begin position="1139"/>
        <end position="1152"/>
    </location>
</feature>
<dbReference type="EMBL" id="KN832606">
    <property type="protein sequence ID" value="KII82869.1"/>
    <property type="molecule type" value="Genomic_DNA"/>
</dbReference>
<dbReference type="OrthoDB" id="2736611at2759"/>
<feature type="compositionally biased region" description="Low complexity" evidence="1">
    <location>
        <begin position="1421"/>
        <end position="1430"/>
    </location>
</feature>
<evidence type="ECO:0000313" key="4">
    <source>
        <dbReference type="Proteomes" id="UP000053263"/>
    </source>
</evidence>
<feature type="region of interest" description="Disordered" evidence="1">
    <location>
        <begin position="740"/>
        <end position="996"/>
    </location>
</feature>
<gene>
    <name evidence="3" type="ORF">PLICRDRAFT_33197</name>
</gene>
<feature type="compositionally biased region" description="Basic and acidic residues" evidence="1">
    <location>
        <begin position="1551"/>
        <end position="1565"/>
    </location>
</feature>
<keyword evidence="4" id="KW-1185">Reference proteome</keyword>
<dbReference type="InterPro" id="IPR058503">
    <property type="entry name" value="DUF8190"/>
</dbReference>
<feature type="region of interest" description="Disordered" evidence="1">
    <location>
        <begin position="2821"/>
        <end position="2861"/>
    </location>
</feature>
<accession>A0A0C9T116</accession>
<feature type="region of interest" description="Disordered" evidence="1">
    <location>
        <begin position="390"/>
        <end position="430"/>
    </location>
</feature>
<dbReference type="HOGENOM" id="CLU_226615_0_0_1"/>
<feature type="region of interest" description="Disordered" evidence="1">
    <location>
        <begin position="1018"/>
        <end position="1158"/>
    </location>
</feature>